<comment type="caution">
    <text evidence="4">The sequence shown here is derived from an EMBL/GenBank/DDBJ whole genome shotgun (WGS) entry which is preliminary data.</text>
</comment>
<dbReference type="PANTHER" id="PTHR43877:SF2">
    <property type="entry name" value="AMINOALKYLPHOSPHONATE N-ACETYLTRANSFERASE-RELATED"/>
    <property type="match status" value="1"/>
</dbReference>
<dbReference type="AlphaFoldDB" id="A0A8J3J3Q0"/>
<dbReference type="PROSITE" id="PS51186">
    <property type="entry name" value="GNAT"/>
    <property type="match status" value="2"/>
</dbReference>
<dbReference type="EMBL" id="BOMB01000040">
    <property type="protein sequence ID" value="GID15251.1"/>
    <property type="molecule type" value="Genomic_DNA"/>
</dbReference>
<feature type="domain" description="N-acetyltransferase" evidence="3">
    <location>
        <begin position="159"/>
        <end position="300"/>
    </location>
</feature>
<dbReference type="Proteomes" id="UP000612808">
    <property type="component" value="Unassembled WGS sequence"/>
</dbReference>
<dbReference type="Pfam" id="PF00583">
    <property type="entry name" value="Acetyltransf_1"/>
    <property type="match status" value="2"/>
</dbReference>
<reference evidence="4" key="1">
    <citation type="submission" date="2021-01" db="EMBL/GenBank/DDBJ databases">
        <title>Whole genome shotgun sequence of Actinocatenispora rupis NBRC 107355.</title>
        <authorList>
            <person name="Komaki H."/>
            <person name="Tamura T."/>
        </authorList>
    </citation>
    <scope>NUCLEOTIDE SEQUENCE</scope>
    <source>
        <strain evidence="4">NBRC 107355</strain>
    </source>
</reference>
<dbReference type="RefSeq" id="WP_203663469.1">
    <property type="nucleotide sequence ID" value="NZ_BAAAZM010000005.1"/>
</dbReference>
<protein>
    <recommendedName>
        <fullName evidence="3">N-acetyltransferase domain-containing protein</fullName>
    </recommendedName>
</protein>
<evidence type="ECO:0000313" key="5">
    <source>
        <dbReference type="Proteomes" id="UP000612808"/>
    </source>
</evidence>
<dbReference type="InterPro" id="IPR000182">
    <property type="entry name" value="GNAT_dom"/>
</dbReference>
<dbReference type="CDD" id="cd04301">
    <property type="entry name" value="NAT_SF"/>
    <property type="match status" value="2"/>
</dbReference>
<dbReference type="Gene3D" id="3.40.630.30">
    <property type="match status" value="1"/>
</dbReference>
<evidence type="ECO:0000256" key="1">
    <source>
        <dbReference type="ARBA" id="ARBA00022679"/>
    </source>
</evidence>
<evidence type="ECO:0000259" key="3">
    <source>
        <dbReference type="PROSITE" id="PS51186"/>
    </source>
</evidence>
<keyword evidence="2" id="KW-0012">Acyltransferase</keyword>
<keyword evidence="5" id="KW-1185">Reference proteome</keyword>
<feature type="domain" description="N-acetyltransferase" evidence="3">
    <location>
        <begin position="9"/>
        <end position="149"/>
    </location>
</feature>
<name>A0A8J3J3Q0_9ACTN</name>
<organism evidence="4 5">
    <name type="scientific">Actinocatenispora rupis</name>
    <dbReference type="NCBI Taxonomy" id="519421"/>
    <lineage>
        <taxon>Bacteria</taxon>
        <taxon>Bacillati</taxon>
        <taxon>Actinomycetota</taxon>
        <taxon>Actinomycetes</taxon>
        <taxon>Micromonosporales</taxon>
        <taxon>Micromonosporaceae</taxon>
        <taxon>Actinocatenispora</taxon>
    </lineage>
</organism>
<sequence length="300" mass="32011">MRTVPPAGLTVRPLRADDAAAVVALTNACELADLGETLAEFDDVVADWHRPSFDLATDSVGVFDGPDLVGYAEVYRARRAEAYVRPERRGAGIGTWLAGWTREQARAAGGRLVGQTLPAGNTGAVGMFTALGYTPRWTTWVLALPRDAEPPTAPPPPGVTIREYEDGDGAAAYRTIEDAFGEWPDREPTTYGDWAAGVLERTGFAPWQVQLAVADGVVVGACHVIVSGDGVGWVNQLAVRRDHRGRGIARALLAAAFAATRAQGASGAELSTDSRTGALDLYLHLGMRVRQTFTHYAVEL</sequence>
<dbReference type="InterPro" id="IPR050832">
    <property type="entry name" value="Bact_Acetyltransf"/>
</dbReference>
<keyword evidence="1" id="KW-0808">Transferase</keyword>
<evidence type="ECO:0000256" key="2">
    <source>
        <dbReference type="ARBA" id="ARBA00023315"/>
    </source>
</evidence>
<dbReference type="PANTHER" id="PTHR43877">
    <property type="entry name" value="AMINOALKYLPHOSPHONATE N-ACETYLTRANSFERASE-RELATED-RELATED"/>
    <property type="match status" value="1"/>
</dbReference>
<dbReference type="GO" id="GO:0016747">
    <property type="term" value="F:acyltransferase activity, transferring groups other than amino-acyl groups"/>
    <property type="evidence" value="ECO:0007669"/>
    <property type="project" value="InterPro"/>
</dbReference>
<proteinExistence type="predicted"/>
<evidence type="ECO:0000313" key="4">
    <source>
        <dbReference type="EMBL" id="GID15251.1"/>
    </source>
</evidence>
<gene>
    <name evidence="4" type="ORF">Aru02nite_61400</name>
</gene>
<dbReference type="InterPro" id="IPR016181">
    <property type="entry name" value="Acyl_CoA_acyltransferase"/>
</dbReference>
<accession>A0A8J3J3Q0</accession>
<dbReference type="SUPFAM" id="SSF55729">
    <property type="entry name" value="Acyl-CoA N-acyltransferases (Nat)"/>
    <property type="match status" value="2"/>
</dbReference>